<dbReference type="CDD" id="cd00093">
    <property type="entry name" value="HTH_XRE"/>
    <property type="match status" value="1"/>
</dbReference>
<dbReference type="PROSITE" id="PS50943">
    <property type="entry name" value="HTH_CROC1"/>
    <property type="match status" value="1"/>
</dbReference>
<accession>A0A0V8CZH6</accession>
<dbReference type="GO" id="GO:0003677">
    <property type="term" value="F:DNA binding"/>
    <property type="evidence" value="ECO:0007669"/>
    <property type="project" value="InterPro"/>
</dbReference>
<reference evidence="3" key="1">
    <citation type="submission" date="2015-10" db="EMBL/GenBank/DDBJ databases">
        <title>Draft Genome Sequences of 11 Lactococcus lactis subspecies cremoris strains.</title>
        <authorList>
            <person name="Wels M."/>
            <person name="Backus L."/>
            <person name="Boekhorst J."/>
            <person name="Dijkstra A."/>
            <person name="Beerthuizen M."/>
            <person name="Kelly W."/>
            <person name="Siezen R."/>
            <person name="Bachmann H."/>
            <person name="Van Hijum S."/>
        </authorList>
    </citation>
    <scope>NUCLEOTIDE SEQUENCE [LARGE SCALE GENOMIC DNA]</scope>
    <source>
        <strain evidence="3">KF282</strain>
    </source>
</reference>
<evidence type="ECO:0000259" key="1">
    <source>
        <dbReference type="PROSITE" id="PS50943"/>
    </source>
</evidence>
<dbReference type="InterPro" id="IPR001387">
    <property type="entry name" value="Cro/C1-type_HTH"/>
</dbReference>
<feature type="domain" description="HTH cro/C1-type" evidence="1">
    <location>
        <begin position="7"/>
        <end position="61"/>
    </location>
</feature>
<dbReference type="AlphaFoldDB" id="A0A0V8CZH6"/>
<evidence type="ECO:0000313" key="3">
    <source>
        <dbReference type="Proteomes" id="UP000053058"/>
    </source>
</evidence>
<gene>
    <name evidence="2" type="ORF">KF282_0863</name>
</gene>
<sequence>MAEAWTLKELRESKKMTQAELAEQFSVSSRTIQNMEEDSGNIKNQLLKKYLLFFDKDYNDIFLGKKYENFVRKAS</sequence>
<proteinExistence type="predicted"/>
<dbReference type="Pfam" id="PF01381">
    <property type="entry name" value="HTH_3"/>
    <property type="match status" value="1"/>
</dbReference>
<dbReference type="SMART" id="SM00530">
    <property type="entry name" value="HTH_XRE"/>
    <property type="match status" value="1"/>
</dbReference>
<protein>
    <submittedName>
        <fullName evidence="2">Transcriptional regulator</fullName>
    </submittedName>
</protein>
<dbReference type="InterPro" id="IPR010982">
    <property type="entry name" value="Lambda_DNA-bd_dom_sf"/>
</dbReference>
<name>A0A0V8CZH6_LACLL</name>
<dbReference type="Gene3D" id="1.10.260.40">
    <property type="entry name" value="lambda repressor-like DNA-binding domains"/>
    <property type="match status" value="1"/>
</dbReference>
<dbReference type="PATRIC" id="fig|1360.105.peg.2612"/>
<evidence type="ECO:0000313" key="2">
    <source>
        <dbReference type="EMBL" id="KSU06706.1"/>
    </source>
</evidence>
<dbReference type="EMBL" id="LKLN01000021">
    <property type="protein sequence ID" value="KSU06706.1"/>
    <property type="molecule type" value="Genomic_DNA"/>
</dbReference>
<dbReference type="Proteomes" id="UP000053058">
    <property type="component" value="Unassembled WGS sequence"/>
</dbReference>
<comment type="caution">
    <text evidence="2">The sequence shown here is derived from an EMBL/GenBank/DDBJ whole genome shotgun (WGS) entry which is preliminary data.</text>
</comment>
<dbReference type="RefSeq" id="WP_058219291.1">
    <property type="nucleotide sequence ID" value="NZ_LKLN01000021.1"/>
</dbReference>
<organism evidence="2 3">
    <name type="scientific">Lactococcus lactis subsp. lactis</name>
    <name type="common">Streptococcus lactis</name>
    <dbReference type="NCBI Taxonomy" id="1360"/>
    <lineage>
        <taxon>Bacteria</taxon>
        <taxon>Bacillati</taxon>
        <taxon>Bacillota</taxon>
        <taxon>Bacilli</taxon>
        <taxon>Lactobacillales</taxon>
        <taxon>Streptococcaceae</taxon>
        <taxon>Lactococcus</taxon>
    </lineage>
</organism>
<dbReference type="SUPFAM" id="SSF47413">
    <property type="entry name" value="lambda repressor-like DNA-binding domains"/>
    <property type="match status" value="1"/>
</dbReference>